<evidence type="ECO:0000256" key="3">
    <source>
        <dbReference type="ARBA" id="ARBA00004651"/>
    </source>
</evidence>
<dbReference type="GO" id="GO:0005811">
    <property type="term" value="C:lipid droplet"/>
    <property type="evidence" value="ECO:0007669"/>
    <property type="project" value="UniProtKB-SubCell"/>
</dbReference>
<evidence type="ECO:0000256" key="19">
    <source>
        <dbReference type="ARBA" id="ARBA00078285"/>
    </source>
</evidence>
<dbReference type="Proteomes" id="UP000515788">
    <property type="component" value="Chromosome 3"/>
</dbReference>
<keyword evidence="9 20" id="KW-0812">Transmembrane</keyword>
<feature type="domain" description="AMP-binding enzyme C-terminal" evidence="22">
    <location>
        <begin position="539"/>
        <end position="624"/>
    </location>
</feature>
<keyword evidence="10" id="KW-0547">Nucleotide-binding</keyword>
<dbReference type="Pfam" id="PF00501">
    <property type="entry name" value="AMP-binding"/>
    <property type="match status" value="1"/>
</dbReference>
<name>A0A7G3ZF58_9SACH</name>
<evidence type="ECO:0000256" key="4">
    <source>
        <dbReference type="ARBA" id="ARBA00006432"/>
    </source>
</evidence>
<evidence type="ECO:0000256" key="8">
    <source>
        <dbReference type="ARBA" id="ARBA00022677"/>
    </source>
</evidence>
<dbReference type="InterPro" id="IPR020845">
    <property type="entry name" value="AMP-binding_CS"/>
</dbReference>
<dbReference type="GO" id="GO:0044539">
    <property type="term" value="P:long-chain fatty acid import into cell"/>
    <property type="evidence" value="ECO:0007669"/>
    <property type="project" value="TreeGrafter"/>
</dbReference>
<evidence type="ECO:0000256" key="5">
    <source>
        <dbReference type="ARBA" id="ARBA00022448"/>
    </source>
</evidence>
<dbReference type="GO" id="GO:0009898">
    <property type="term" value="C:cytoplasmic side of plasma membrane"/>
    <property type="evidence" value="ECO:0007669"/>
    <property type="project" value="TreeGrafter"/>
</dbReference>
<comment type="function">
    <text evidence="17">Acyl-CoA synthetase required for both the import of long chain fatty acids (LCFAs) (C14-C18) and the activation very long chain fatty acids (VLCFAs) (C20-C26) by esterification of the fatty acids into metabolically active CoA-thioesters for subsequent degradation or incorporation into phospholipids. The transport and fatty acyl-CoA synthetase activities are genetically separable and are thus independent activities. Esterifies VLCFAs in the peroxisome matrix. The VLCFAs are actively transported into peroxisomes by a PXA1-PXA2 heterodimeric transporter in the peroxisomal membrane.</text>
</comment>
<evidence type="ECO:0000259" key="21">
    <source>
        <dbReference type="Pfam" id="PF00501"/>
    </source>
</evidence>
<feature type="domain" description="AMP-dependent synthetase/ligase" evidence="21">
    <location>
        <begin position="83"/>
        <end position="413"/>
    </location>
</feature>
<dbReference type="GO" id="GO:0004467">
    <property type="term" value="F:long-chain fatty acid-CoA ligase activity"/>
    <property type="evidence" value="ECO:0007669"/>
    <property type="project" value="TreeGrafter"/>
</dbReference>
<evidence type="ECO:0000256" key="11">
    <source>
        <dbReference type="ARBA" id="ARBA00022840"/>
    </source>
</evidence>
<dbReference type="PROSITE" id="PS00455">
    <property type="entry name" value="AMP_BINDING"/>
    <property type="match status" value="1"/>
</dbReference>
<dbReference type="OrthoDB" id="10253869at2759"/>
<comment type="catalytic activity">
    <reaction evidence="16">
        <text>a very long-chain fatty acid + ATP + CoA = a very long-chain fatty acyl-CoA + AMP + diphosphate</text>
        <dbReference type="Rhea" id="RHEA:54536"/>
        <dbReference type="ChEBI" id="CHEBI:30616"/>
        <dbReference type="ChEBI" id="CHEBI:33019"/>
        <dbReference type="ChEBI" id="CHEBI:57287"/>
        <dbReference type="ChEBI" id="CHEBI:58950"/>
        <dbReference type="ChEBI" id="CHEBI:138261"/>
        <dbReference type="ChEBI" id="CHEBI:456215"/>
    </reaction>
</comment>
<dbReference type="GeneID" id="59325280"/>
<feature type="transmembrane region" description="Helical" evidence="20">
    <location>
        <begin position="12"/>
        <end position="33"/>
    </location>
</feature>
<gene>
    <name evidence="23" type="ORF">HG536_0C03120</name>
</gene>
<evidence type="ECO:0000256" key="15">
    <source>
        <dbReference type="ARBA" id="ARBA00023140"/>
    </source>
</evidence>
<dbReference type="InterPro" id="IPR045851">
    <property type="entry name" value="AMP-bd_C_sf"/>
</dbReference>
<dbReference type="KEGG" id="tgb:HG536_0C03120"/>
<evidence type="ECO:0000256" key="10">
    <source>
        <dbReference type="ARBA" id="ARBA00022741"/>
    </source>
</evidence>
<dbReference type="PANTHER" id="PTHR43107">
    <property type="entry name" value="LONG-CHAIN FATTY ACID TRANSPORT PROTEIN"/>
    <property type="match status" value="1"/>
</dbReference>
<keyword evidence="14 20" id="KW-0472">Membrane</keyword>
<evidence type="ECO:0000256" key="13">
    <source>
        <dbReference type="ARBA" id="ARBA00023055"/>
    </source>
</evidence>
<evidence type="ECO:0000256" key="18">
    <source>
        <dbReference type="ARBA" id="ARBA00068795"/>
    </source>
</evidence>
<keyword evidence="24" id="KW-1185">Reference proteome</keyword>
<dbReference type="GO" id="GO:0005524">
    <property type="term" value="F:ATP binding"/>
    <property type="evidence" value="ECO:0007669"/>
    <property type="project" value="UniProtKB-KW"/>
</dbReference>
<dbReference type="InterPro" id="IPR042099">
    <property type="entry name" value="ANL_N_sf"/>
</dbReference>
<keyword evidence="13" id="KW-0445">Lipid transport</keyword>
<dbReference type="InterPro" id="IPR025110">
    <property type="entry name" value="AMP-bd_C"/>
</dbReference>
<organism evidence="23 24">
    <name type="scientific">Torulaspora globosa</name>
    <dbReference type="NCBI Taxonomy" id="48254"/>
    <lineage>
        <taxon>Eukaryota</taxon>
        <taxon>Fungi</taxon>
        <taxon>Dikarya</taxon>
        <taxon>Ascomycota</taxon>
        <taxon>Saccharomycotina</taxon>
        <taxon>Saccharomycetes</taxon>
        <taxon>Saccharomycetales</taxon>
        <taxon>Saccharomycetaceae</taxon>
        <taxon>Torulaspora</taxon>
    </lineage>
</organism>
<accession>A0A7G3ZF58</accession>
<comment type="subcellular location">
    <subcellularLocation>
        <location evidence="3">Cell membrane</location>
        <topology evidence="3">Multi-pass membrane protein</topology>
    </subcellularLocation>
    <subcellularLocation>
        <location evidence="1">Lipid droplet</location>
    </subcellularLocation>
    <subcellularLocation>
        <location evidence="2">Peroxisome membrane</location>
        <topology evidence="2">Multi-pass membrane protein</topology>
    </subcellularLocation>
</comment>
<evidence type="ECO:0000256" key="12">
    <source>
        <dbReference type="ARBA" id="ARBA00022989"/>
    </source>
</evidence>
<dbReference type="Gene3D" id="3.40.50.12780">
    <property type="entry name" value="N-terminal domain of ligase-like"/>
    <property type="match status" value="1"/>
</dbReference>
<comment type="similarity">
    <text evidence="4">Belongs to the ATP-dependent AMP-binding enzyme family.</text>
</comment>
<evidence type="ECO:0000256" key="2">
    <source>
        <dbReference type="ARBA" id="ARBA00004585"/>
    </source>
</evidence>
<dbReference type="Gene3D" id="3.30.300.30">
    <property type="match status" value="1"/>
</dbReference>
<dbReference type="SUPFAM" id="SSF56801">
    <property type="entry name" value="Acetyl-CoA synthetase-like"/>
    <property type="match status" value="1"/>
</dbReference>
<proteinExistence type="inferred from homology"/>
<sequence length="672" mass="77490">MSGSSAILHTVARILILCYRVLKVVILPFWWALCWIFQEPINALDRKYRVREDFYIIPFFLKTLVKYMYAVRQNRFQYWYLFTKQVKKNGRGTAICYPRPSLIKGEYELESYTYNELYEIVLRLSHILHYQYGVKAGDHVGLDCTNKPLFVFLLFSLWNIGAIPALINCNTLGNPLVHSLKIANVKKVFIDPQASGPIRNSESSIKEIIPEIELNYLEEESLMRILTDSKSPEFLQLDDIRSPKGLTDYKPALFIYTSGTTGLPKSAIMSWRKAVFACHLFSHVFHMTRHSVVFTAMPLFHSTAAMLGLCSVISQGGCLAMANKFSASNFWKQVYLTKATHIQYVGEICRYLLQTPVSKYERMHTVKMAYGNGLRPDIWLKFRRRFNIETIGEFYAATEAPFATTCIQKGDFAVGACKAYGSIINWFLSFQQVLVRMDPEDDSTIYRNSKGFCEKPAIGEPGELLMKILFPKKPETSFQGYIGNKKETQSKVLRDVFKKGDAYYRCGDLFRQDENGFLYFLDRLGDTYRWKSENVSTTEVEDQIMSCNDKDFAQVVVVGVRIPGYEGRAGFAVIKLADYKSIPEQRKLKLLDNLLIHLNRELPSYARPIFVKFADKIEMTDTNKISKKTYKNQVLPKGADKNETIYWLKDYKEYKVLTDEDWQAIVAQDVKL</sequence>
<keyword evidence="11" id="KW-0067">ATP-binding</keyword>
<evidence type="ECO:0000256" key="16">
    <source>
        <dbReference type="ARBA" id="ARBA00051585"/>
    </source>
</evidence>
<evidence type="ECO:0000256" key="9">
    <source>
        <dbReference type="ARBA" id="ARBA00022692"/>
    </source>
</evidence>
<evidence type="ECO:0000256" key="17">
    <source>
        <dbReference type="ARBA" id="ARBA00060276"/>
    </source>
</evidence>
<keyword evidence="7" id="KW-0436">Ligase</keyword>
<keyword evidence="5" id="KW-0813">Transport</keyword>
<dbReference type="EMBL" id="CP059248">
    <property type="protein sequence ID" value="QLL32144.1"/>
    <property type="molecule type" value="Genomic_DNA"/>
</dbReference>
<evidence type="ECO:0000259" key="22">
    <source>
        <dbReference type="Pfam" id="PF13193"/>
    </source>
</evidence>
<evidence type="ECO:0000256" key="7">
    <source>
        <dbReference type="ARBA" id="ARBA00022598"/>
    </source>
</evidence>
<evidence type="ECO:0000256" key="14">
    <source>
        <dbReference type="ARBA" id="ARBA00023136"/>
    </source>
</evidence>
<keyword evidence="6" id="KW-1003">Cell membrane</keyword>
<reference evidence="23 24" key="1">
    <citation type="submission" date="2020-06" db="EMBL/GenBank/DDBJ databases">
        <title>The yeast mating-type switching endonuclease HO is a domesticated member of an unorthodox homing genetic element family.</title>
        <authorList>
            <person name="Coughlan A.Y."/>
            <person name="Lombardi L."/>
            <person name="Braun-Galleani S."/>
            <person name="Martos A.R."/>
            <person name="Galeote V."/>
            <person name="Bigey F."/>
            <person name="Dequin S."/>
            <person name="Byrne K.P."/>
            <person name="Wolfe K.H."/>
        </authorList>
    </citation>
    <scope>NUCLEOTIDE SEQUENCE [LARGE SCALE GENOMIC DNA]</scope>
    <source>
        <strain evidence="23 24">CBS764</strain>
    </source>
</reference>
<keyword evidence="15" id="KW-0576">Peroxisome</keyword>
<dbReference type="Pfam" id="PF13193">
    <property type="entry name" value="AMP-binding_C"/>
    <property type="match status" value="1"/>
</dbReference>
<protein>
    <recommendedName>
        <fullName evidence="18">Very long-chain fatty acid transport protein</fullName>
    </recommendedName>
    <alternativeName>
        <fullName evidence="19">Very-long-chain acyl-CoA synthetase</fullName>
    </alternativeName>
</protein>
<keyword evidence="12 20" id="KW-1133">Transmembrane helix</keyword>
<evidence type="ECO:0000313" key="23">
    <source>
        <dbReference type="EMBL" id="QLL32144.1"/>
    </source>
</evidence>
<dbReference type="FunFam" id="3.30.300.30:FF:000020">
    <property type="entry name" value="Long-chain fatty acid transporter"/>
    <property type="match status" value="1"/>
</dbReference>
<evidence type="ECO:0000256" key="20">
    <source>
        <dbReference type="SAM" id="Phobius"/>
    </source>
</evidence>
<evidence type="ECO:0000256" key="6">
    <source>
        <dbReference type="ARBA" id="ARBA00022475"/>
    </source>
</evidence>
<dbReference type="RefSeq" id="XP_037138819.1">
    <property type="nucleotide sequence ID" value="XM_037282923.1"/>
</dbReference>
<evidence type="ECO:0000313" key="24">
    <source>
        <dbReference type="Proteomes" id="UP000515788"/>
    </source>
</evidence>
<dbReference type="PANTHER" id="PTHR43107:SF15">
    <property type="entry name" value="FATTY ACID TRANSPORT PROTEIN 3, ISOFORM A"/>
    <property type="match status" value="1"/>
</dbReference>
<dbReference type="GO" id="GO:0005324">
    <property type="term" value="F:long-chain fatty acid transmembrane transporter activity"/>
    <property type="evidence" value="ECO:0007669"/>
    <property type="project" value="TreeGrafter"/>
</dbReference>
<dbReference type="InterPro" id="IPR000873">
    <property type="entry name" value="AMP-dep_synth/lig_dom"/>
</dbReference>
<feature type="transmembrane region" description="Helical" evidence="20">
    <location>
        <begin position="53"/>
        <end position="71"/>
    </location>
</feature>
<keyword evidence="8" id="KW-0551">Lipid droplet</keyword>
<dbReference type="GO" id="GO:0005778">
    <property type="term" value="C:peroxisomal membrane"/>
    <property type="evidence" value="ECO:0007669"/>
    <property type="project" value="UniProtKB-SubCell"/>
</dbReference>
<evidence type="ECO:0000256" key="1">
    <source>
        <dbReference type="ARBA" id="ARBA00004502"/>
    </source>
</evidence>
<dbReference type="FunFam" id="3.40.50.12780:FF:000019">
    <property type="entry name" value="Long-chain fatty acid transporter"/>
    <property type="match status" value="1"/>
</dbReference>
<dbReference type="AlphaFoldDB" id="A0A7G3ZF58"/>